<gene>
    <name evidence="1" type="ORF">DPMN_173061</name>
</gene>
<proteinExistence type="predicted"/>
<accession>A0A9D4E2Q4</accession>
<organism evidence="1 2">
    <name type="scientific">Dreissena polymorpha</name>
    <name type="common">Zebra mussel</name>
    <name type="synonym">Mytilus polymorpha</name>
    <dbReference type="NCBI Taxonomy" id="45954"/>
    <lineage>
        <taxon>Eukaryota</taxon>
        <taxon>Metazoa</taxon>
        <taxon>Spiralia</taxon>
        <taxon>Lophotrochozoa</taxon>
        <taxon>Mollusca</taxon>
        <taxon>Bivalvia</taxon>
        <taxon>Autobranchia</taxon>
        <taxon>Heteroconchia</taxon>
        <taxon>Euheterodonta</taxon>
        <taxon>Imparidentia</taxon>
        <taxon>Neoheterodontei</taxon>
        <taxon>Myida</taxon>
        <taxon>Dreissenoidea</taxon>
        <taxon>Dreissenidae</taxon>
        <taxon>Dreissena</taxon>
    </lineage>
</organism>
<comment type="caution">
    <text evidence="1">The sequence shown here is derived from an EMBL/GenBank/DDBJ whole genome shotgun (WGS) entry which is preliminary data.</text>
</comment>
<name>A0A9D4E2Q4_DREPO</name>
<dbReference type="Proteomes" id="UP000828390">
    <property type="component" value="Unassembled WGS sequence"/>
</dbReference>
<reference evidence="1" key="2">
    <citation type="submission" date="2020-11" db="EMBL/GenBank/DDBJ databases">
        <authorList>
            <person name="McCartney M.A."/>
            <person name="Auch B."/>
            <person name="Kono T."/>
            <person name="Mallez S."/>
            <person name="Becker A."/>
            <person name="Gohl D.M."/>
            <person name="Silverstein K.A.T."/>
            <person name="Koren S."/>
            <person name="Bechman K.B."/>
            <person name="Herman A."/>
            <person name="Abrahante J.E."/>
            <person name="Garbe J."/>
        </authorList>
    </citation>
    <scope>NUCLEOTIDE SEQUENCE</scope>
    <source>
        <strain evidence="1">Duluth1</strain>
        <tissue evidence="1">Whole animal</tissue>
    </source>
</reference>
<reference evidence="1" key="1">
    <citation type="journal article" date="2019" name="bioRxiv">
        <title>The Genome of the Zebra Mussel, Dreissena polymorpha: A Resource for Invasive Species Research.</title>
        <authorList>
            <person name="McCartney M.A."/>
            <person name="Auch B."/>
            <person name="Kono T."/>
            <person name="Mallez S."/>
            <person name="Zhang Y."/>
            <person name="Obille A."/>
            <person name="Becker A."/>
            <person name="Abrahante J.E."/>
            <person name="Garbe J."/>
            <person name="Badalamenti J.P."/>
            <person name="Herman A."/>
            <person name="Mangelson H."/>
            <person name="Liachko I."/>
            <person name="Sullivan S."/>
            <person name="Sone E.D."/>
            <person name="Koren S."/>
            <person name="Silverstein K.A.T."/>
            <person name="Beckman K.B."/>
            <person name="Gohl D.M."/>
        </authorList>
    </citation>
    <scope>NUCLEOTIDE SEQUENCE</scope>
    <source>
        <strain evidence="1">Duluth1</strain>
        <tissue evidence="1">Whole animal</tissue>
    </source>
</reference>
<keyword evidence="2" id="KW-1185">Reference proteome</keyword>
<evidence type="ECO:0000313" key="2">
    <source>
        <dbReference type="Proteomes" id="UP000828390"/>
    </source>
</evidence>
<sequence>MPRRVLLAELTKNYNAIKDCMKKIVIQREEMFALGKKVDYIQVVLLLQQESGLHTSRIAVTARKWTTYKSYCCYSKKVDYIQVVLLLQQESGLHKSRIAVTARKWTTYKSYCCYSKKVDYIQVVLLLQQESGIHKSRIAVTEYAVKLDWK</sequence>
<protein>
    <submittedName>
        <fullName evidence="1">Uncharacterized protein</fullName>
    </submittedName>
</protein>
<dbReference type="EMBL" id="JAIWYP010000009">
    <property type="protein sequence ID" value="KAH3771733.1"/>
    <property type="molecule type" value="Genomic_DNA"/>
</dbReference>
<evidence type="ECO:0000313" key="1">
    <source>
        <dbReference type="EMBL" id="KAH3771733.1"/>
    </source>
</evidence>
<dbReference type="AlphaFoldDB" id="A0A9D4E2Q4"/>